<dbReference type="InterPro" id="IPR056124">
    <property type="entry name" value="DUF7707"/>
</dbReference>
<feature type="chain" id="PRO_5016860069" description="DUF7707 domain-containing protein" evidence="2">
    <location>
        <begin position="19"/>
        <end position="191"/>
    </location>
</feature>
<dbReference type="Pfam" id="PF24808">
    <property type="entry name" value="DUF7707"/>
    <property type="match status" value="1"/>
</dbReference>
<dbReference type="AlphaFoldDB" id="A0A370U293"/>
<dbReference type="Proteomes" id="UP000254866">
    <property type="component" value="Unassembled WGS sequence"/>
</dbReference>
<gene>
    <name evidence="4" type="ORF">BP5553_01877</name>
</gene>
<dbReference type="EMBL" id="NPIC01000001">
    <property type="protein sequence ID" value="RDL41898.1"/>
    <property type="molecule type" value="Genomic_DNA"/>
</dbReference>
<feature type="region of interest" description="Disordered" evidence="1">
    <location>
        <begin position="124"/>
        <end position="156"/>
    </location>
</feature>
<feature type="compositionally biased region" description="Low complexity" evidence="1">
    <location>
        <begin position="133"/>
        <end position="156"/>
    </location>
</feature>
<reference evidence="4 5" key="1">
    <citation type="journal article" date="2018" name="IMA Fungus">
        <title>IMA Genome-F 9: Draft genome sequence of Annulohypoxylon stygium, Aspergillus mulundensis, Berkeleyomyces basicola (syn. Thielaviopsis basicola), Ceratocystis smalleyi, two Cercospora beticola strains, Coleophoma cylindrospora, Fusarium fracticaudum, Phialophora cf. hyalina, and Morchella septimelata.</title>
        <authorList>
            <person name="Wingfield B.D."/>
            <person name="Bills G.F."/>
            <person name="Dong Y."/>
            <person name="Huang W."/>
            <person name="Nel W.J."/>
            <person name="Swalarsk-Parry B.S."/>
            <person name="Vaghefi N."/>
            <person name="Wilken P.M."/>
            <person name="An Z."/>
            <person name="de Beer Z.W."/>
            <person name="De Vos L."/>
            <person name="Chen L."/>
            <person name="Duong T.A."/>
            <person name="Gao Y."/>
            <person name="Hammerbacher A."/>
            <person name="Kikkert J.R."/>
            <person name="Li Y."/>
            <person name="Li H."/>
            <person name="Li K."/>
            <person name="Li Q."/>
            <person name="Liu X."/>
            <person name="Ma X."/>
            <person name="Naidoo K."/>
            <person name="Pethybridge S.J."/>
            <person name="Sun J."/>
            <person name="Steenkamp E.T."/>
            <person name="van der Nest M.A."/>
            <person name="van Wyk S."/>
            <person name="Wingfield M.J."/>
            <person name="Xiong C."/>
            <person name="Yue Q."/>
            <person name="Zhang X."/>
        </authorList>
    </citation>
    <scope>NUCLEOTIDE SEQUENCE [LARGE SCALE GENOMIC DNA]</scope>
    <source>
        <strain evidence="4 5">BP 5553</strain>
    </source>
</reference>
<name>A0A370U293_9HELO</name>
<keyword evidence="5" id="KW-1185">Reference proteome</keyword>
<evidence type="ECO:0000313" key="4">
    <source>
        <dbReference type="EMBL" id="RDL41898.1"/>
    </source>
</evidence>
<dbReference type="GeneID" id="43594726"/>
<evidence type="ECO:0000256" key="2">
    <source>
        <dbReference type="SAM" id="SignalP"/>
    </source>
</evidence>
<dbReference type="OrthoDB" id="2121879at2759"/>
<keyword evidence="2" id="KW-0732">Signal</keyword>
<proteinExistence type="predicted"/>
<feature type="domain" description="DUF7707" evidence="3">
    <location>
        <begin position="25"/>
        <end position="126"/>
    </location>
</feature>
<accession>A0A370U293</accession>
<dbReference type="PANTHER" id="PTHR38118:SF3">
    <property type="entry name" value="ANCHORED CELL WALL PROTEIN 11"/>
    <property type="match status" value="1"/>
</dbReference>
<comment type="caution">
    <text evidence="4">The sequence shown here is derived from an EMBL/GenBank/DDBJ whole genome shotgun (WGS) entry which is preliminary data.</text>
</comment>
<organism evidence="4 5">
    <name type="scientific">Venustampulla echinocandica</name>
    <dbReference type="NCBI Taxonomy" id="2656787"/>
    <lineage>
        <taxon>Eukaryota</taxon>
        <taxon>Fungi</taxon>
        <taxon>Dikarya</taxon>
        <taxon>Ascomycota</taxon>
        <taxon>Pezizomycotina</taxon>
        <taxon>Leotiomycetes</taxon>
        <taxon>Helotiales</taxon>
        <taxon>Pleuroascaceae</taxon>
        <taxon>Venustampulla</taxon>
    </lineage>
</organism>
<feature type="signal peptide" evidence="2">
    <location>
        <begin position="1"/>
        <end position="18"/>
    </location>
</feature>
<evidence type="ECO:0000256" key="1">
    <source>
        <dbReference type="SAM" id="MobiDB-lite"/>
    </source>
</evidence>
<dbReference type="PANTHER" id="PTHR38118">
    <property type="entry name" value="ANCHORED CELL WALL PROTEIN 11-RELATED"/>
    <property type="match status" value="1"/>
</dbReference>
<evidence type="ECO:0000313" key="5">
    <source>
        <dbReference type="Proteomes" id="UP000254866"/>
    </source>
</evidence>
<dbReference type="RefSeq" id="XP_031874554.1">
    <property type="nucleotide sequence ID" value="XM_032010500.1"/>
</dbReference>
<protein>
    <recommendedName>
        <fullName evidence="3">DUF7707 domain-containing protein</fullName>
    </recommendedName>
</protein>
<evidence type="ECO:0000259" key="3">
    <source>
        <dbReference type="Pfam" id="PF24808"/>
    </source>
</evidence>
<sequence>MLVNSAVVVALLASFGAAVTTDNSTIDASTVAPTTRSQWCGGQQNTCPVLCGAQGVTSNDCDVDTLKFKCTCKNGSAPGLQYYTSTMPTFICEQVHENCIVAGQNNAAAQKLCNDAEKSNCGKLDPSKFTEPASTSSSSPSATATGAGTSASDAAPSSTSKAAAATMAVMAREYGTGLLAAGAAAAFGLML</sequence>